<evidence type="ECO:0000256" key="2">
    <source>
        <dbReference type="HAMAP-Rule" id="MF_00055"/>
    </source>
</evidence>
<evidence type="ECO:0000259" key="3">
    <source>
        <dbReference type="PROSITE" id="PS51112"/>
    </source>
</evidence>
<proteinExistence type="inferred from homology"/>
<sequence length="508" mass="56110">MVTGAVNGQKIRMNRLITIWLVLLAVLCAAPKEDRMVRKSAVAGQFYPADPQQLAGKIDRLLGQANPPAPAGRIIGIQVPHAGIDYSGLTAAHAFKLLAGMDSVTVVMLGTSHRADFDRAAVYASGKWETPLGMVEVDEGLAKSIIRQDQYFAELPAVHAQEHSLEVQLPFLQRVLKNFRIVPIMLLFPTYEQCEAAGKGIARAVRGKDVLLLASSDLYHGYSYSEAKATDSLTVELMLKLDPRSFYAALVRSYQDQKPLACGGFPIVTLMIAARELGASRAVLLHQTNSSDVLGERGGYCVGYSAVAFVQDAGGSAAESNADTALSREEKKNLLEIARRTIEEYVRYGRIPEFTPVSERLKEKRGVFVTLHKQGELRGCIGYVEPVKPLYLATRDMAISAATEDPRFPPVRPEELKDIDIEITVLSPLQRIYDPESVIVGSHGLVIRRGFYSGLLLPQVPVEQGWDRKQFLEWTCRKAGLPPDAYRDKNAELYVFTGEVFGEKQYQK</sequence>
<dbReference type="Pfam" id="PF01871">
    <property type="entry name" value="AMMECR1"/>
    <property type="match status" value="1"/>
</dbReference>
<dbReference type="SUPFAM" id="SSF143447">
    <property type="entry name" value="AMMECR1-like"/>
    <property type="match status" value="1"/>
</dbReference>
<gene>
    <name evidence="4" type="primary">amrB</name>
    <name evidence="4" type="ORF">ENP62_02360</name>
</gene>
<dbReference type="Gene3D" id="3.40.830.10">
    <property type="entry name" value="LigB-like"/>
    <property type="match status" value="1"/>
</dbReference>
<dbReference type="PANTHER" id="PTHR11060:SF0">
    <property type="entry name" value="PROTEIN MEMO1"/>
    <property type="match status" value="1"/>
</dbReference>
<evidence type="ECO:0000313" key="4">
    <source>
        <dbReference type="EMBL" id="HEE18378.1"/>
    </source>
</evidence>
<protein>
    <recommendedName>
        <fullName evidence="2">MEMO1 family protein ENP62_02360</fullName>
    </recommendedName>
</protein>
<dbReference type="InterPro" id="IPR036071">
    <property type="entry name" value="AMMECR1_dom_sf"/>
</dbReference>
<dbReference type="HAMAP" id="MF_00055">
    <property type="entry name" value="MEMO1"/>
    <property type="match status" value="1"/>
</dbReference>
<dbReference type="InterPro" id="IPR027623">
    <property type="entry name" value="AmmeMemoSam_A"/>
</dbReference>
<organism evidence="4">
    <name type="scientific">candidate division WOR-3 bacterium</name>
    <dbReference type="NCBI Taxonomy" id="2052148"/>
    <lineage>
        <taxon>Bacteria</taxon>
        <taxon>Bacteria division WOR-3</taxon>
    </lineage>
</organism>
<dbReference type="InterPro" id="IPR023473">
    <property type="entry name" value="AMMECR1"/>
</dbReference>
<dbReference type="InterPro" id="IPR027485">
    <property type="entry name" value="AMMECR1_N"/>
</dbReference>
<comment type="caution">
    <text evidence="4">The sequence shown here is derived from an EMBL/GenBank/DDBJ whole genome shotgun (WGS) entry which is preliminary data.</text>
</comment>
<accession>A0A7C2B537</accession>
<dbReference type="PANTHER" id="PTHR11060">
    <property type="entry name" value="PROTEIN MEMO1"/>
    <property type="match status" value="1"/>
</dbReference>
<dbReference type="InterPro" id="IPR002733">
    <property type="entry name" value="AMMECR1_domain"/>
</dbReference>
<dbReference type="InterPro" id="IPR002737">
    <property type="entry name" value="MEMO1_fam"/>
</dbReference>
<dbReference type="NCBIfam" id="TIGR04336">
    <property type="entry name" value="AmmeMemoSam_B"/>
    <property type="match status" value="1"/>
</dbReference>
<dbReference type="Pfam" id="PF01875">
    <property type="entry name" value="Memo"/>
    <property type="match status" value="1"/>
</dbReference>
<dbReference type="InterPro" id="IPR023472">
    <property type="entry name" value="Uncharacterised_MJ0810"/>
</dbReference>
<comment type="similarity">
    <text evidence="1 2">Belongs to the MEMO1 family.</text>
</comment>
<dbReference type="NCBIfam" id="TIGR00296">
    <property type="entry name" value="TIGR00296 family protein"/>
    <property type="match status" value="1"/>
</dbReference>
<dbReference type="CDD" id="cd07361">
    <property type="entry name" value="MEMO_like"/>
    <property type="match status" value="1"/>
</dbReference>
<reference evidence="4" key="1">
    <citation type="journal article" date="2020" name="mSystems">
        <title>Genome- and Community-Level Interaction Insights into Carbon Utilization and Element Cycling Functions of Hydrothermarchaeota in Hydrothermal Sediment.</title>
        <authorList>
            <person name="Zhou Z."/>
            <person name="Liu Y."/>
            <person name="Xu W."/>
            <person name="Pan J."/>
            <person name="Luo Z.H."/>
            <person name="Li M."/>
        </authorList>
    </citation>
    <scope>NUCLEOTIDE SEQUENCE [LARGE SCALE GENOMIC DNA]</scope>
    <source>
        <strain evidence="4">SpSt-236</strain>
    </source>
</reference>
<dbReference type="AlphaFoldDB" id="A0A7C2B537"/>
<dbReference type="HAMAP" id="MF_00645">
    <property type="entry name" value="AMMECR1"/>
    <property type="match status" value="1"/>
</dbReference>
<dbReference type="NCBIfam" id="TIGR04335">
    <property type="entry name" value="AmmeMemoSam_A"/>
    <property type="match status" value="1"/>
</dbReference>
<dbReference type="EMBL" id="DSKA01000176">
    <property type="protein sequence ID" value="HEE18378.1"/>
    <property type="molecule type" value="Genomic_DNA"/>
</dbReference>
<feature type="domain" description="AMMECR1" evidence="3">
    <location>
        <begin position="329"/>
        <end position="508"/>
    </location>
</feature>
<dbReference type="Gene3D" id="3.30.1490.150">
    <property type="entry name" value="Hypothetical protein ph0010, domain 2"/>
    <property type="match status" value="1"/>
</dbReference>
<name>A0A7C2B537_UNCW3</name>
<dbReference type="SUPFAM" id="SSF53213">
    <property type="entry name" value="LigB-like"/>
    <property type="match status" value="1"/>
</dbReference>
<evidence type="ECO:0000256" key="1">
    <source>
        <dbReference type="ARBA" id="ARBA00006315"/>
    </source>
</evidence>
<dbReference type="PROSITE" id="PS51112">
    <property type="entry name" value="AMMECR1"/>
    <property type="match status" value="1"/>
</dbReference>
<dbReference type="Gene3D" id="3.30.700.20">
    <property type="entry name" value="Hypothetical protein ph0010, domain 1"/>
    <property type="match status" value="1"/>
</dbReference>